<evidence type="ECO:0000313" key="1">
    <source>
        <dbReference type="EMBL" id="KAJ5617340.1"/>
    </source>
</evidence>
<evidence type="ECO:0000313" key="2">
    <source>
        <dbReference type="Proteomes" id="UP001213799"/>
    </source>
</evidence>
<accession>A0AAD6H8Q7</accession>
<dbReference type="EMBL" id="JAQJAE010000001">
    <property type="protein sequence ID" value="KAJ5617340.1"/>
    <property type="molecule type" value="Genomic_DNA"/>
</dbReference>
<reference evidence="1" key="1">
    <citation type="journal article" date="2023" name="IMA Fungus">
        <title>Comparative genomic study of the Penicillium genus elucidates a diverse pangenome and 15 lateral gene transfer events.</title>
        <authorList>
            <person name="Petersen C."/>
            <person name="Sorensen T."/>
            <person name="Nielsen M.R."/>
            <person name="Sondergaard T.E."/>
            <person name="Sorensen J.L."/>
            <person name="Fitzpatrick D.A."/>
            <person name="Frisvad J.C."/>
            <person name="Nielsen K.L."/>
        </authorList>
    </citation>
    <scope>NUCLEOTIDE SEQUENCE</scope>
    <source>
        <strain evidence="1">IBT 12815</strain>
    </source>
</reference>
<protein>
    <submittedName>
        <fullName evidence="1">Uncharacterized protein</fullName>
    </submittedName>
</protein>
<comment type="caution">
    <text evidence="1">The sequence shown here is derived from an EMBL/GenBank/DDBJ whole genome shotgun (WGS) entry which is preliminary data.</text>
</comment>
<dbReference type="AlphaFoldDB" id="A0AAD6H8Q7"/>
<dbReference type="GeneID" id="81583754"/>
<dbReference type="RefSeq" id="XP_056758507.1">
    <property type="nucleotide sequence ID" value="XM_056893512.1"/>
</dbReference>
<sequence length="87" mass="10266">MHQFKCFNSDEKEKAQFYYKLHEWDKAIPYDTIIKDLFLELSEVIGGYPYCRYDNTALSIALTSISTRIAPPIQAFRMFISFLFPLD</sequence>
<keyword evidence="2" id="KW-1185">Reference proteome</keyword>
<dbReference type="Proteomes" id="UP001213799">
    <property type="component" value="Unassembled WGS sequence"/>
</dbReference>
<organism evidence="1 2">
    <name type="scientific">Penicillium hordei</name>
    <dbReference type="NCBI Taxonomy" id="40994"/>
    <lineage>
        <taxon>Eukaryota</taxon>
        <taxon>Fungi</taxon>
        <taxon>Dikarya</taxon>
        <taxon>Ascomycota</taxon>
        <taxon>Pezizomycotina</taxon>
        <taxon>Eurotiomycetes</taxon>
        <taxon>Eurotiomycetidae</taxon>
        <taxon>Eurotiales</taxon>
        <taxon>Aspergillaceae</taxon>
        <taxon>Penicillium</taxon>
    </lineage>
</organism>
<reference evidence="1" key="2">
    <citation type="submission" date="2023-01" db="EMBL/GenBank/DDBJ databases">
        <authorList>
            <person name="Petersen C."/>
        </authorList>
    </citation>
    <scope>NUCLEOTIDE SEQUENCE</scope>
    <source>
        <strain evidence="1">IBT 12815</strain>
    </source>
</reference>
<proteinExistence type="predicted"/>
<gene>
    <name evidence="1" type="ORF">N7537_002454</name>
</gene>
<name>A0AAD6H8Q7_9EURO</name>